<dbReference type="SUPFAM" id="SSF75420">
    <property type="entry name" value="YhbC-like, N-terminal domain"/>
    <property type="match status" value="1"/>
</dbReference>
<dbReference type="EMBL" id="WMQE01000037">
    <property type="protein sequence ID" value="MTK22396.1"/>
    <property type="molecule type" value="Genomic_DNA"/>
</dbReference>
<dbReference type="Proteomes" id="UP000487649">
    <property type="component" value="Unassembled WGS sequence"/>
</dbReference>
<comment type="function">
    <text evidence="1">Required for maturation of 30S ribosomal subunits.</text>
</comment>
<dbReference type="InterPro" id="IPR003728">
    <property type="entry name" value="Ribosome_maturation_RimP"/>
</dbReference>
<accession>A0A6A8SJ74</accession>
<dbReference type="OrthoDB" id="9805006at2"/>
<dbReference type="InterPro" id="IPR035956">
    <property type="entry name" value="RimP_N_sf"/>
</dbReference>
<dbReference type="PANTHER" id="PTHR33867">
    <property type="entry name" value="RIBOSOME MATURATION FACTOR RIMP"/>
    <property type="match status" value="1"/>
</dbReference>
<evidence type="ECO:0000256" key="1">
    <source>
        <dbReference type="HAMAP-Rule" id="MF_01077"/>
    </source>
</evidence>
<dbReference type="HAMAP" id="MF_01077">
    <property type="entry name" value="RimP"/>
    <property type="match status" value="1"/>
</dbReference>
<dbReference type="CDD" id="cd01734">
    <property type="entry name" value="YlxS_C"/>
    <property type="match status" value="1"/>
</dbReference>
<keyword evidence="1" id="KW-0963">Cytoplasm</keyword>
<dbReference type="Pfam" id="PF02576">
    <property type="entry name" value="RimP_N"/>
    <property type="match status" value="1"/>
</dbReference>
<sequence length="155" mass="17570">MSNIVAKTEELVKPICEANNVELVDVEYVKEGQNFFLRVYVDTPEGIDIDQCADVAEALSEKLDQHDYIEDEYMLEVSSPGAERPLKTKEAVAESIGAYINVKTYKAIDGQKEFEGHLIKFEEDILTLEVLVKTRKKVVEIPYDKAAKVRLAIKF</sequence>
<evidence type="ECO:0000313" key="2">
    <source>
        <dbReference type="EMBL" id="MTK22396.1"/>
    </source>
</evidence>
<dbReference type="Pfam" id="PF17384">
    <property type="entry name" value="DUF150_C"/>
    <property type="match status" value="1"/>
</dbReference>
<comment type="subcellular location">
    <subcellularLocation>
        <location evidence="1">Cytoplasm</location>
    </subcellularLocation>
</comment>
<comment type="caution">
    <text evidence="2">The sequence shown here is derived from an EMBL/GenBank/DDBJ whole genome shotgun (WGS) entry which is preliminary data.</text>
</comment>
<dbReference type="GO" id="GO:0005829">
    <property type="term" value="C:cytosol"/>
    <property type="evidence" value="ECO:0007669"/>
    <property type="project" value="TreeGrafter"/>
</dbReference>
<evidence type="ECO:0000313" key="3">
    <source>
        <dbReference type="Proteomes" id="UP000487649"/>
    </source>
</evidence>
<dbReference type="NCBIfam" id="NF000928">
    <property type="entry name" value="PRK00092.1-2"/>
    <property type="match status" value="1"/>
</dbReference>
<dbReference type="InterPro" id="IPR028998">
    <property type="entry name" value="RimP_C"/>
</dbReference>
<dbReference type="RefSeq" id="WP_006783238.1">
    <property type="nucleotide sequence ID" value="NZ_CABJBH010000001.1"/>
</dbReference>
<dbReference type="AlphaFoldDB" id="A0A6A8SJ74"/>
<dbReference type="GO" id="GO:0006412">
    <property type="term" value="P:translation"/>
    <property type="evidence" value="ECO:0007669"/>
    <property type="project" value="TreeGrafter"/>
</dbReference>
<dbReference type="SUPFAM" id="SSF74942">
    <property type="entry name" value="YhbC-like, C-terminal domain"/>
    <property type="match status" value="1"/>
</dbReference>
<organism evidence="2 3">
    <name type="scientific">Turicibacter sanguinis</name>
    <dbReference type="NCBI Taxonomy" id="154288"/>
    <lineage>
        <taxon>Bacteria</taxon>
        <taxon>Bacillati</taxon>
        <taxon>Bacillota</taxon>
        <taxon>Erysipelotrichia</taxon>
        <taxon>Erysipelotrichales</taxon>
        <taxon>Turicibacteraceae</taxon>
        <taxon>Turicibacter</taxon>
    </lineage>
</organism>
<comment type="similarity">
    <text evidence="1">Belongs to the RimP family.</text>
</comment>
<proteinExistence type="inferred from homology"/>
<dbReference type="PANTHER" id="PTHR33867:SF1">
    <property type="entry name" value="RIBOSOME MATURATION FACTOR RIMP"/>
    <property type="match status" value="1"/>
</dbReference>
<dbReference type="GO" id="GO:0000028">
    <property type="term" value="P:ribosomal small subunit assembly"/>
    <property type="evidence" value="ECO:0007669"/>
    <property type="project" value="TreeGrafter"/>
</dbReference>
<protein>
    <recommendedName>
        <fullName evidence="1">Ribosome maturation factor RimP</fullName>
    </recommendedName>
</protein>
<dbReference type="Gene3D" id="2.30.30.180">
    <property type="entry name" value="Ribosome maturation factor RimP, C-terminal domain"/>
    <property type="match status" value="1"/>
</dbReference>
<dbReference type="InterPro" id="IPR036847">
    <property type="entry name" value="RimP_C_sf"/>
</dbReference>
<gene>
    <name evidence="1 2" type="primary">rimP</name>
    <name evidence="2" type="ORF">GMA92_13340</name>
</gene>
<dbReference type="FunFam" id="3.30.300.70:FF:000001">
    <property type="entry name" value="Ribosome maturation factor RimP"/>
    <property type="match status" value="1"/>
</dbReference>
<name>A0A6A8SJ74_9FIRM</name>
<keyword evidence="1" id="KW-0690">Ribosome biogenesis</keyword>
<reference evidence="2 3" key="1">
    <citation type="journal article" date="2019" name="Nat. Med.">
        <title>A library of human gut bacterial isolates paired with longitudinal multiomics data enables mechanistic microbiome research.</title>
        <authorList>
            <person name="Poyet M."/>
            <person name="Groussin M."/>
            <person name="Gibbons S.M."/>
            <person name="Avila-Pacheco J."/>
            <person name="Jiang X."/>
            <person name="Kearney S.M."/>
            <person name="Perrotta A.R."/>
            <person name="Berdy B."/>
            <person name="Zhao S."/>
            <person name="Lieberman T.D."/>
            <person name="Swanson P.K."/>
            <person name="Smith M."/>
            <person name="Roesemann S."/>
            <person name="Alexander J.E."/>
            <person name="Rich S.A."/>
            <person name="Livny J."/>
            <person name="Vlamakis H."/>
            <person name="Clish C."/>
            <person name="Bullock K."/>
            <person name="Deik A."/>
            <person name="Scott J."/>
            <person name="Pierce K.A."/>
            <person name="Xavier R.J."/>
            <person name="Alm E.J."/>
        </authorList>
    </citation>
    <scope>NUCLEOTIDE SEQUENCE [LARGE SCALE GENOMIC DNA]</scope>
    <source>
        <strain evidence="2 3">BIOML-A198</strain>
    </source>
</reference>
<dbReference type="GeneID" id="60059183"/>
<dbReference type="InterPro" id="IPR028989">
    <property type="entry name" value="RimP_N"/>
</dbReference>
<dbReference type="Gene3D" id="3.30.300.70">
    <property type="entry name" value="RimP-like superfamily, N-terminal"/>
    <property type="match status" value="1"/>
</dbReference>